<sequence>MSAGSEPLFNIDVSDKAAISFSNGVNESYAYTSDYKIRASTTGSTKRAWGILVSKSLTAPTIFGFDGSQGGSLSIFTEGDKAHGAQVGAKGSNADGNDKSVLTLGGRVSVSTIGVDSYGLHAIDGGTINSEASISTRGKNGFGAFAESYSTINQTGGSIKTTGQNGHALREQ</sequence>
<dbReference type="Proteomes" id="UP000558475">
    <property type="component" value="Unassembled WGS sequence"/>
</dbReference>
<organism evidence="1 2">
    <name type="scientific">Brucella tritici</name>
    <dbReference type="NCBI Taxonomy" id="94626"/>
    <lineage>
        <taxon>Bacteria</taxon>
        <taxon>Pseudomonadati</taxon>
        <taxon>Pseudomonadota</taxon>
        <taxon>Alphaproteobacteria</taxon>
        <taxon>Hyphomicrobiales</taxon>
        <taxon>Brucellaceae</taxon>
        <taxon>Brucella/Ochrobactrum group</taxon>
        <taxon>Brucella</taxon>
    </lineage>
</organism>
<comment type="caution">
    <text evidence="1">The sequence shown here is derived from an EMBL/GenBank/DDBJ whole genome shotgun (WGS) entry which is preliminary data.</text>
</comment>
<evidence type="ECO:0008006" key="3">
    <source>
        <dbReference type="Google" id="ProtNLM"/>
    </source>
</evidence>
<dbReference type="AlphaFoldDB" id="A0A7X6JBN1"/>
<evidence type="ECO:0000313" key="1">
    <source>
        <dbReference type="EMBL" id="NKW11219.1"/>
    </source>
</evidence>
<reference evidence="1 2" key="1">
    <citation type="submission" date="2020-04" db="EMBL/GenBank/DDBJ databases">
        <title>Whole genome sequencing of clinical and environmental type strains of Ochrobactrum.</title>
        <authorList>
            <person name="Dharne M."/>
        </authorList>
    </citation>
    <scope>NUCLEOTIDE SEQUENCE [LARGE SCALE GENOMIC DNA]</scope>
    <source>
        <strain evidence="1 2">DSM 13340</strain>
    </source>
</reference>
<dbReference type="EMBL" id="JAAXZB010000005">
    <property type="protein sequence ID" value="NKW11219.1"/>
    <property type="molecule type" value="Genomic_DNA"/>
</dbReference>
<name>A0A7X6JBN1_9HYPH</name>
<accession>A0A7X6JBN1</accession>
<proteinExistence type="predicted"/>
<protein>
    <recommendedName>
        <fullName evidence="3">Outer membrane autotransporter</fullName>
    </recommendedName>
</protein>
<gene>
    <name evidence="1" type="ORF">HGG76_26825</name>
</gene>
<evidence type="ECO:0000313" key="2">
    <source>
        <dbReference type="Proteomes" id="UP000558475"/>
    </source>
</evidence>